<dbReference type="RefSeq" id="XP_001804238.1">
    <property type="nucleotide sequence ID" value="XM_001804186.1"/>
</dbReference>
<dbReference type="EMBL" id="CH445353">
    <property type="protein sequence ID" value="EAT78664.1"/>
    <property type="molecule type" value="Genomic_DNA"/>
</dbReference>
<gene>
    <name evidence="2" type="ORF">SNOG_14039</name>
</gene>
<feature type="region of interest" description="Disordered" evidence="1">
    <location>
        <begin position="223"/>
        <end position="260"/>
    </location>
</feature>
<proteinExistence type="predicted"/>
<evidence type="ECO:0000313" key="3">
    <source>
        <dbReference type="Proteomes" id="UP000001055"/>
    </source>
</evidence>
<reference evidence="3" key="1">
    <citation type="journal article" date="2007" name="Plant Cell">
        <title>Dothideomycete-plant interactions illuminated by genome sequencing and EST analysis of the wheat pathogen Stagonospora nodorum.</title>
        <authorList>
            <person name="Hane J.K."/>
            <person name="Lowe R.G."/>
            <person name="Solomon P.S."/>
            <person name="Tan K.C."/>
            <person name="Schoch C.L."/>
            <person name="Spatafora J.W."/>
            <person name="Crous P.W."/>
            <person name="Kodira C."/>
            <person name="Birren B.W."/>
            <person name="Galagan J.E."/>
            <person name="Torriani S.F."/>
            <person name="McDonald B.A."/>
            <person name="Oliver R.P."/>
        </authorList>
    </citation>
    <scope>NUCLEOTIDE SEQUENCE [LARGE SCALE GENOMIC DNA]</scope>
    <source>
        <strain evidence="3">SN15 / ATCC MYA-4574 / FGSC 10173</strain>
    </source>
</reference>
<feature type="region of interest" description="Disordered" evidence="1">
    <location>
        <begin position="182"/>
        <end position="201"/>
    </location>
</feature>
<feature type="region of interest" description="Disordered" evidence="1">
    <location>
        <begin position="1"/>
        <end position="37"/>
    </location>
</feature>
<accession>Q0U2J4</accession>
<feature type="compositionally biased region" description="Basic and acidic residues" evidence="1">
    <location>
        <begin position="238"/>
        <end position="260"/>
    </location>
</feature>
<dbReference type="GeneID" id="5981161"/>
<dbReference type="KEGG" id="pno:SNOG_14039"/>
<sequence length="260" mass="28891">MPSQSIPSSPKRLLFGTATRSSPNKSQTVGAHNDKNTRKPDRIVYYSVNEDKKYEPINFKGFDLLEPFSHINLGHARGPGGLLYMVLHYFLEKGCTQYLTFTKIGFENFEKACADVADAITLLGARPSKPILLLRPASQSSGSPKDDDNEVDMKIFVATTTGTAATATGSCVLSATKRARNVEEDIPDDHRPAKKTDETERASFIDKLREIVASDGNLKASNENLRRQCASWEATAKSTDEKRKKTEQQRHAAEEQRREA</sequence>
<organism evidence="2 3">
    <name type="scientific">Phaeosphaeria nodorum (strain SN15 / ATCC MYA-4574 / FGSC 10173)</name>
    <name type="common">Glume blotch fungus</name>
    <name type="synonym">Parastagonospora nodorum</name>
    <dbReference type="NCBI Taxonomy" id="321614"/>
    <lineage>
        <taxon>Eukaryota</taxon>
        <taxon>Fungi</taxon>
        <taxon>Dikarya</taxon>
        <taxon>Ascomycota</taxon>
        <taxon>Pezizomycotina</taxon>
        <taxon>Dothideomycetes</taxon>
        <taxon>Pleosporomycetidae</taxon>
        <taxon>Pleosporales</taxon>
        <taxon>Pleosporineae</taxon>
        <taxon>Phaeosphaeriaceae</taxon>
        <taxon>Parastagonospora</taxon>
    </lineage>
</organism>
<protein>
    <submittedName>
        <fullName evidence="2">Uncharacterized protein</fullName>
    </submittedName>
</protein>
<dbReference type="Proteomes" id="UP000001055">
    <property type="component" value="Unassembled WGS sequence"/>
</dbReference>
<dbReference type="VEuPathDB" id="FungiDB:JI435_140390"/>
<feature type="compositionally biased region" description="Polar residues" evidence="1">
    <location>
        <begin position="18"/>
        <end position="30"/>
    </location>
</feature>
<dbReference type="AlphaFoldDB" id="Q0U2J4"/>
<dbReference type="InParanoid" id="Q0U2J4"/>
<evidence type="ECO:0000313" key="2">
    <source>
        <dbReference type="EMBL" id="EAT78664.1"/>
    </source>
</evidence>
<name>Q0U2J4_PHANO</name>
<evidence type="ECO:0000256" key="1">
    <source>
        <dbReference type="SAM" id="MobiDB-lite"/>
    </source>
</evidence>